<name>A0A2A5JN98_PSEO7</name>
<evidence type="ECO:0000313" key="1">
    <source>
        <dbReference type="EMBL" id="PCK30906.1"/>
    </source>
</evidence>
<dbReference type="Proteomes" id="UP000228621">
    <property type="component" value="Unassembled WGS sequence"/>
</dbReference>
<gene>
    <name evidence="1" type="ORF">CEX98_14880</name>
</gene>
<dbReference type="EMBL" id="NKHF01000068">
    <property type="protein sequence ID" value="PCK30906.1"/>
    <property type="molecule type" value="Genomic_DNA"/>
</dbReference>
<dbReference type="OrthoDB" id="6293938at2"/>
<proteinExistence type="predicted"/>
<reference evidence="2" key="1">
    <citation type="journal article" date="2019" name="Genome Announc.">
        <title>Draft Genome Sequence of Pseudoalteromonas piscicida Strain 36Y ROTHPW, an Hypersaline Seawater Isolate from the South Coast of Sonora, Mexico.</title>
        <authorList>
            <person name="Sanchez-Diaz R."/>
            <person name="Molina-Garza Z.J."/>
            <person name="Cruz-Suarez L.E."/>
            <person name="Selvin J."/>
            <person name="Kiran G.S."/>
            <person name="Ibarra-Gamez J.C."/>
            <person name="Gomez-Gil B."/>
            <person name="Galaviz-Silva L."/>
        </authorList>
    </citation>
    <scope>NUCLEOTIDE SEQUENCE [LARGE SCALE GENOMIC DNA]</scope>
    <source>
        <strain evidence="2">36Y_RITHPW</strain>
    </source>
</reference>
<evidence type="ECO:0000313" key="2">
    <source>
        <dbReference type="Proteomes" id="UP000228621"/>
    </source>
</evidence>
<dbReference type="RefSeq" id="WP_099642844.1">
    <property type="nucleotide sequence ID" value="NZ_JAQPZX010000005.1"/>
</dbReference>
<accession>A0A2A5JN98</accession>
<organism evidence="1 2">
    <name type="scientific">Pseudoalteromonas piscicida</name>
    <dbReference type="NCBI Taxonomy" id="43662"/>
    <lineage>
        <taxon>Bacteria</taxon>
        <taxon>Pseudomonadati</taxon>
        <taxon>Pseudomonadota</taxon>
        <taxon>Gammaproteobacteria</taxon>
        <taxon>Alteromonadales</taxon>
        <taxon>Pseudoalteromonadaceae</taxon>
        <taxon>Pseudoalteromonas</taxon>
    </lineage>
</organism>
<dbReference type="AlphaFoldDB" id="A0A2A5JN98"/>
<comment type="caution">
    <text evidence="1">The sequence shown here is derived from an EMBL/GenBank/DDBJ whole genome shotgun (WGS) entry which is preliminary data.</text>
</comment>
<protein>
    <submittedName>
        <fullName evidence="1">Uncharacterized protein</fullName>
    </submittedName>
</protein>
<sequence length="155" mass="17826">MYVALKWDHIIGAHFVQWIVVECDGVTDKFGLPQALPPRRDIAYFTDPQSAEQDARNFADYKNTGQAECVSKDYSPNLSEHHGFCHYAWDHTYLGELIKHAVLYWEDGKHFSPEPHRSDIAYFIDPNTSETDSIFFAQYKLARACHATSQQVISQ</sequence>
<keyword evidence="2" id="KW-1185">Reference proteome</keyword>